<keyword evidence="3" id="KW-1015">Disulfide bond</keyword>
<evidence type="ECO:0000256" key="1">
    <source>
        <dbReference type="ARBA" id="ARBA00022729"/>
    </source>
</evidence>
<name>A0A8C8YCB8_PANLE</name>
<dbReference type="GO" id="GO:0005886">
    <property type="term" value="C:plasma membrane"/>
    <property type="evidence" value="ECO:0007669"/>
    <property type="project" value="UniProtKB-SubCell"/>
</dbReference>
<organism evidence="7 8">
    <name type="scientific">Panthera leo</name>
    <name type="common">Lion</name>
    <dbReference type="NCBI Taxonomy" id="9689"/>
    <lineage>
        <taxon>Eukaryota</taxon>
        <taxon>Metazoa</taxon>
        <taxon>Chordata</taxon>
        <taxon>Craniata</taxon>
        <taxon>Vertebrata</taxon>
        <taxon>Euteleostomi</taxon>
        <taxon>Mammalia</taxon>
        <taxon>Eutheria</taxon>
        <taxon>Laurasiatheria</taxon>
        <taxon>Carnivora</taxon>
        <taxon>Feliformia</taxon>
        <taxon>Felidae</taxon>
        <taxon>Pantherinae</taxon>
        <taxon>Panthera</taxon>
    </lineage>
</organism>
<dbReference type="InterPro" id="IPR050412">
    <property type="entry name" value="Ig-like_Receptors_ImmuneReg"/>
</dbReference>
<evidence type="ECO:0000256" key="2">
    <source>
        <dbReference type="ARBA" id="ARBA00022737"/>
    </source>
</evidence>
<dbReference type="GeneTree" id="ENSGT01150000286974"/>
<dbReference type="SMART" id="SM00409">
    <property type="entry name" value="IG"/>
    <property type="match status" value="3"/>
</dbReference>
<keyword evidence="5" id="KW-0393">Immunoglobulin domain</keyword>
<dbReference type="Gene3D" id="2.60.40.10">
    <property type="entry name" value="Immunoglobulins"/>
    <property type="match status" value="3"/>
</dbReference>
<accession>A0A8C8YCB8</accession>
<evidence type="ECO:0000256" key="3">
    <source>
        <dbReference type="ARBA" id="ARBA00023157"/>
    </source>
</evidence>
<dbReference type="InterPro" id="IPR003599">
    <property type="entry name" value="Ig_sub"/>
</dbReference>
<dbReference type="InterPro" id="IPR013783">
    <property type="entry name" value="Ig-like_fold"/>
</dbReference>
<dbReference type="AlphaFoldDB" id="A0A8C8YCB8"/>
<dbReference type="Pfam" id="PF00047">
    <property type="entry name" value="ig"/>
    <property type="match status" value="1"/>
</dbReference>
<evidence type="ECO:0000259" key="6">
    <source>
        <dbReference type="SMART" id="SM00409"/>
    </source>
</evidence>
<keyword evidence="2" id="KW-0677">Repeat</keyword>
<dbReference type="FunFam" id="2.60.40.10:FF:000049">
    <property type="entry name" value="Leukocyte immunoglobulin-like receptor subfamily B member 1"/>
    <property type="match status" value="2"/>
</dbReference>
<evidence type="ECO:0000256" key="4">
    <source>
        <dbReference type="ARBA" id="ARBA00023180"/>
    </source>
</evidence>
<proteinExistence type="predicted"/>
<evidence type="ECO:0000313" key="8">
    <source>
        <dbReference type="Proteomes" id="UP000694399"/>
    </source>
</evidence>
<protein>
    <recommendedName>
        <fullName evidence="6">Immunoglobulin domain-containing protein</fullName>
    </recommendedName>
</protein>
<dbReference type="GO" id="GO:0002764">
    <property type="term" value="P:immune response-regulating signaling pathway"/>
    <property type="evidence" value="ECO:0007669"/>
    <property type="project" value="TreeGrafter"/>
</dbReference>
<dbReference type="PANTHER" id="PTHR11738">
    <property type="entry name" value="MHC CLASS I NK CELL RECEPTOR"/>
    <property type="match status" value="1"/>
</dbReference>
<dbReference type="PANTHER" id="PTHR11738:SF113">
    <property type="entry name" value="KILLER CELL IMMUNOGLOBULIN-LIKE RECEPTOR 2DL4"/>
    <property type="match status" value="1"/>
</dbReference>
<dbReference type="Proteomes" id="UP000694399">
    <property type="component" value="Unassembled WGS sequence"/>
</dbReference>
<evidence type="ECO:0000256" key="5">
    <source>
        <dbReference type="ARBA" id="ARBA00023319"/>
    </source>
</evidence>
<reference evidence="7" key="1">
    <citation type="submission" date="2025-08" db="UniProtKB">
        <authorList>
            <consortium name="Ensembl"/>
        </authorList>
    </citation>
    <scope>IDENTIFICATION</scope>
</reference>
<keyword evidence="8" id="KW-1185">Reference proteome</keyword>
<feature type="domain" description="Immunoglobulin" evidence="6">
    <location>
        <begin position="149"/>
        <end position="223"/>
    </location>
</feature>
<dbReference type="SUPFAM" id="SSF48726">
    <property type="entry name" value="Immunoglobulin"/>
    <property type="match status" value="3"/>
</dbReference>
<keyword evidence="4" id="KW-0325">Glycoprotein</keyword>
<dbReference type="FunFam" id="2.60.40.10:FF:000033">
    <property type="entry name" value="Killer cell immunoglobulin-like receptor"/>
    <property type="match status" value="1"/>
</dbReference>
<dbReference type="Ensembl" id="ENSPLOT00000032170.1">
    <property type="protein sequence ID" value="ENSPLOP00000029126.1"/>
    <property type="gene ID" value="ENSPLOG00000021238.1"/>
</dbReference>
<feature type="domain" description="Immunoglobulin" evidence="6">
    <location>
        <begin position="53"/>
        <end position="137"/>
    </location>
</feature>
<evidence type="ECO:0000313" key="7">
    <source>
        <dbReference type="Ensembl" id="ENSPLOP00000029126.1"/>
    </source>
</evidence>
<dbReference type="InterPro" id="IPR036179">
    <property type="entry name" value="Ig-like_dom_sf"/>
</dbReference>
<sequence length="409" mass="45275">MVRLRPGRGKRGRPSLLSRWTTYHESFFPEFFIQRIWTQVGGPPVLCSSLSAWPSPVVPQGQCVTLQCHSHCRFGMFRLYKVTGALIPELHSIILQDSFLAGPVTPAHAGTYRCCGSYLGSSSVWSPPSDPLLIVVTGVYRKPSLSAQPGPLVKSEGNMTFFVLHSEELSKAPWHLPGQPHREGSHANFIMGPVTAAHAGTYRCFGFLNHSFYEWSTPKLSLWAQLGAVLCSGENMTLSCCSESNFDVYHLPRDGQLRGRDGASWAHFLLGPAKPALGGTYICHGSFNSSPCEWSGPSDPLYLSVTDAAIMNREPEVDIMVSREDPPAEDPQEVTYTELGHCIFTQQKTTPTSQGPKEHSSDASVYMEFVRPIKCEVMCPQAKTVNNFVLHCLQGKQLYCSHRLKCETH</sequence>
<reference evidence="7" key="2">
    <citation type="submission" date="2025-09" db="UniProtKB">
        <authorList>
            <consortium name="Ensembl"/>
        </authorList>
    </citation>
    <scope>IDENTIFICATION</scope>
</reference>
<keyword evidence="1" id="KW-0732">Signal</keyword>
<feature type="domain" description="Immunoglobulin" evidence="6">
    <location>
        <begin position="226"/>
        <end position="306"/>
    </location>
</feature>
<dbReference type="InterPro" id="IPR013151">
    <property type="entry name" value="Immunoglobulin_dom"/>
</dbReference>